<evidence type="ECO:0000313" key="2">
    <source>
        <dbReference type="Proteomes" id="UP000621859"/>
    </source>
</evidence>
<organism evidence="1 2">
    <name type="scientific">Silvimonas amylolytica</name>
    <dbReference type="NCBI Taxonomy" id="449663"/>
    <lineage>
        <taxon>Bacteria</taxon>
        <taxon>Pseudomonadati</taxon>
        <taxon>Pseudomonadota</taxon>
        <taxon>Betaproteobacteria</taxon>
        <taxon>Neisseriales</taxon>
        <taxon>Chitinibacteraceae</taxon>
        <taxon>Silvimonas</taxon>
    </lineage>
</organism>
<proteinExistence type="predicted"/>
<keyword evidence="2" id="KW-1185">Reference proteome</keyword>
<protein>
    <submittedName>
        <fullName evidence="1">Uncharacterized protein</fullName>
    </submittedName>
</protein>
<dbReference type="Proteomes" id="UP000621859">
    <property type="component" value="Unassembled WGS sequence"/>
</dbReference>
<evidence type="ECO:0000313" key="1">
    <source>
        <dbReference type="EMBL" id="GGP27621.1"/>
    </source>
</evidence>
<comment type="caution">
    <text evidence="1">The sequence shown here is derived from an EMBL/GenBank/DDBJ whole genome shotgun (WGS) entry which is preliminary data.</text>
</comment>
<accession>A0ABQ2PR12</accession>
<sequence length="49" mass="5172">MYPDSLFFATLLLIAVLALVIAPVSGADDEAKITADIRGHSTKSNDVNP</sequence>
<gene>
    <name evidence="1" type="ORF">GCM10010971_34400</name>
</gene>
<dbReference type="RefSeq" id="WP_188696855.1">
    <property type="nucleotide sequence ID" value="NZ_BMLY01000006.1"/>
</dbReference>
<name>A0ABQ2PR12_9NEIS</name>
<dbReference type="EMBL" id="BMLY01000006">
    <property type="protein sequence ID" value="GGP27621.1"/>
    <property type="molecule type" value="Genomic_DNA"/>
</dbReference>
<reference evidence="2" key="1">
    <citation type="journal article" date="2019" name="Int. J. Syst. Evol. Microbiol.">
        <title>The Global Catalogue of Microorganisms (GCM) 10K type strain sequencing project: providing services to taxonomists for standard genome sequencing and annotation.</title>
        <authorList>
            <consortium name="The Broad Institute Genomics Platform"/>
            <consortium name="The Broad Institute Genome Sequencing Center for Infectious Disease"/>
            <person name="Wu L."/>
            <person name="Ma J."/>
        </authorList>
    </citation>
    <scope>NUCLEOTIDE SEQUENCE [LARGE SCALE GENOMIC DNA]</scope>
    <source>
        <strain evidence="2">CGMCC 1.8860</strain>
    </source>
</reference>